<dbReference type="GO" id="GO:0015920">
    <property type="term" value="P:lipopolysaccharide transport"/>
    <property type="evidence" value="ECO:0007669"/>
    <property type="project" value="TreeGrafter"/>
</dbReference>
<evidence type="ECO:0000256" key="2">
    <source>
        <dbReference type="SAM" id="MobiDB-lite"/>
    </source>
</evidence>
<dbReference type="OrthoDB" id="9805931at2"/>
<keyword evidence="5" id="KW-1185">Reference proteome</keyword>
<proteinExistence type="predicted"/>
<dbReference type="EMBL" id="FZNX01000001">
    <property type="protein sequence ID" value="SNR36171.1"/>
    <property type="molecule type" value="Genomic_DNA"/>
</dbReference>
<accession>A0A238VPS5</accession>
<dbReference type="InterPro" id="IPR005653">
    <property type="entry name" value="OstA-like_N"/>
</dbReference>
<evidence type="ECO:0000256" key="1">
    <source>
        <dbReference type="ARBA" id="ARBA00022729"/>
    </source>
</evidence>
<dbReference type="Proteomes" id="UP000198412">
    <property type="component" value="Unassembled WGS sequence"/>
</dbReference>
<dbReference type="Gene3D" id="2.60.450.10">
    <property type="entry name" value="Lipopolysaccharide (LPS) transport protein A like domain"/>
    <property type="match status" value="2"/>
</dbReference>
<dbReference type="RefSeq" id="WP_089377133.1">
    <property type="nucleotide sequence ID" value="NZ_FZNX01000001.1"/>
</dbReference>
<evidence type="ECO:0000313" key="4">
    <source>
        <dbReference type="EMBL" id="SNR36171.1"/>
    </source>
</evidence>
<reference evidence="5" key="1">
    <citation type="submission" date="2017-06" db="EMBL/GenBank/DDBJ databases">
        <authorList>
            <person name="Varghese N."/>
            <person name="Submissions S."/>
        </authorList>
    </citation>
    <scope>NUCLEOTIDE SEQUENCE [LARGE SCALE GENOMIC DNA]</scope>
    <source>
        <strain evidence="5">DSM 27993</strain>
    </source>
</reference>
<dbReference type="PANTHER" id="PTHR36504:SF1">
    <property type="entry name" value="LIPOPOLYSACCHARIDE EXPORT SYSTEM PROTEIN LPTA"/>
    <property type="match status" value="1"/>
</dbReference>
<dbReference type="GO" id="GO:0017089">
    <property type="term" value="F:glycolipid transfer activity"/>
    <property type="evidence" value="ECO:0007669"/>
    <property type="project" value="TreeGrafter"/>
</dbReference>
<dbReference type="AlphaFoldDB" id="A0A238VPS5"/>
<protein>
    <submittedName>
        <fullName evidence="4">OstA-like protein</fullName>
    </submittedName>
</protein>
<dbReference type="Pfam" id="PF13100">
    <property type="entry name" value="OstA_2"/>
    <property type="match status" value="1"/>
</dbReference>
<gene>
    <name evidence="4" type="ORF">SAMN04488111_0826</name>
</gene>
<dbReference type="PANTHER" id="PTHR36504">
    <property type="entry name" value="LIPOPOLYSACCHARIDE EXPORT SYSTEM PROTEIN LPTA"/>
    <property type="match status" value="1"/>
</dbReference>
<feature type="region of interest" description="Disordered" evidence="2">
    <location>
        <begin position="526"/>
        <end position="545"/>
    </location>
</feature>
<evidence type="ECO:0000259" key="3">
    <source>
        <dbReference type="Pfam" id="PF13100"/>
    </source>
</evidence>
<keyword evidence="1" id="KW-0732">Signal</keyword>
<evidence type="ECO:0000313" key="5">
    <source>
        <dbReference type="Proteomes" id="UP000198412"/>
    </source>
</evidence>
<dbReference type="GO" id="GO:0030288">
    <property type="term" value="C:outer membrane-bounded periplasmic space"/>
    <property type="evidence" value="ECO:0007669"/>
    <property type="project" value="TreeGrafter"/>
</dbReference>
<name>A0A238VPS5_9FLAO</name>
<feature type="domain" description="Organic solvent tolerance-like N-terminal" evidence="3">
    <location>
        <begin position="22"/>
        <end position="176"/>
    </location>
</feature>
<dbReference type="InterPro" id="IPR052037">
    <property type="entry name" value="LPS_export_LptA"/>
</dbReference>
<organism evidence="4 5">
    <name type="scientific">Lutibacter flavus</name>
    <dbReference type="NCBI Taxonomy" id="691689"/>
    <lineage>
        <taxon>Bacteria</taxon>
        <taxon>Pseudomonadati</taxon>
        <taxon>Bacteroidota</taxon>
        <taxon>Flavobacteriia</taxon>
        <taxon>Flavobacteriales</taxon>
        <taxon>Flavobacteriaceae</taxon>
        <taxon>Lutibacter</taxon>
    </lineage>
</organism>
<sequence length="545" mass="61749">MKKIIIIIIALITIQGFSQSKRIKILKADNTFIDERFPGATISTGNVFVEHEGATLRCDKAYIYQEEKLIKAMGNVIINQGDTIIQYSKYVDYDSNKKVATSWGDVILKDEFMTLKTDTLYFDRVEQHLFYKSGGTIKDTTNLLKSREGNYYLRTNKFQAFKKVDVTNKDSKLISDHLDYFTSTGIAELFGPSTITSAENSIYTEKGHHNSKTNISHFLKNSKILYGDRTIKGDSLYYNKNIEYASATGNISVLDTTNSTIIRGGYAEFFKLKDSVYITDKAVAVSAMENDSIYIHGDKLMVTGEVENRVIKAFRRVKIFKSDIQGKCDSLVSDEKTGLTKLYTNPVLWAEGSQITGDTIHFLSNQKTEQLDSLKVLNNALMVQKDSSGYSQLKGKNMYGKFKNNNLESLDAVGNSETIFFLRNEEQVLFGIDKKQCSNNILILFENNDVKSIDYNNMVTGKTYPPSEFEKLKENDKLLKGFVWRADERPLTKDDIFIKDEELIVPEGKKEISEKIETADLPVTKPVKEKPIPKGKPLPKVIPEN</sequence>
<dbReference type="GO" id="GO:0009279">
    <property type="term" value="C:cell outer membrane"/>
    <property type="evidence" value="ECO:0007669"/>
    <property type="project" value="TreeGrafter"/>
</dbReference>